<reference evidence="2" key="1">
    <citation type="submission" date="2018-05" db="EMBL/GenBank/DDBJ databases">
        <title>Genome Sequencing of selected type strains of the family Eggerthellaceae.</title>
        <authorList>
            <person name="Danylec N."/>
            <person name="Stoll D.A."/>
            <person name="Doetsch A."/>
            <person name="Huch M."/>
        </authorList>
    </citation>
    <scope>NUCLEOTIDE SEQUENCE [LARGE SCALE GENOMIC DNA]</scope>
    <source>
        <strain evidence="2">DSM 16106</strain>
    </source>
</reference>
<accession>A0A3N0AXN7</accession>
<dbReference type="PANTHER" id="PTHR22642">
    <property type="entry name" value="IMIDAZOLONEPROPIONASE"/>
    <property type="match status" value="1"/>
</dbReference>
<dbReference type="EMBL" id="QICD01000034">
    <property type="protein sequence ID" value="RNL39106.1"/>
    <property type="molecule type" value="Genomic_DNA"/>
</dbReference>
<dbReference type="AlphaFoldDB" id="A0A3N0AXN7"/>
<proteinExistence type="predicted"/>
<protein>
    <submittedName>
        <fullName evidence="1">Uncharacterized protein</fullName>
    </submittedName>
</protein>
<organism evidence="1 2">
    <name type="scientific">Paraeggerthella hongkongensis</name>
    <dbReference type="NCBI Taxonomy" id="230658"/>
    <lineage>
        <taxon>Bacteria</taxon>
        <taxon>Bacillati</taxon>
        <taxon>Actinomycetota</taxon>
        <taxon>Coriobacteriia</taxon>
        <taxon>Eggerthellales</taxon>
        <taxon>Eggerthellaceae</taxon>
        <taxon>Paraeggerthella</taxon>
    </lineage>
</organism>
<evidence type="ECO:0000313" key="2">
    <source>
        <dbReference type="Proteomes" id="UP000278632"/>
    </source>
</evidence>
<sequence length="237" mass="26411">MTLSPGFTGITNITRGGLNINELHHRLDEEGRLKPRMRIATTMEPTCTYDEALAAIKGSASFDSEMTIANTAKIFYDGVIESGTAVMIEPYLEAAYIGEEDADMHHWAEQALTPYQMLEAYTKNVAYQNFMENFTGTVEVGKRAARAFCTRSSVFRTKTSLVRIARTSRAASEANPRKVPTLANWPFRYGSVSTPLRLLNQFRTKVLFVPSKGNHVHRRSSYPIGSPSCLLSLSFLS</sequence>
<comment type="caution">
    <text evidence="1">The sequence shown here is derived from an EMBL/GenBank/DDBJ whole genome shotgun (WGS) entry which is preliminary data.</text>
</comment>
<evidence type="ECO:0000313" key="1">
    <source>
        <dbReference type="EMBL" id="RNL39106.1"/>
    </source>
</evidence>
<dbReference type="Gene3D" id="3.20.20.140">
    <property type="entry name" value="Metal-dependent hydrolases"/>
    <property type="match status" value="2"/>
</dbReference>
<name>A0A3N0AXN7_9ACTN</name>
<dbReference type="OrthoDB" id="3173428at2"/>
<dbReference type="Proteomes" id="UP000278632">
    <property type="component" value="Unassembled WGS sequence"/>
</dbReference>
<dbReference type="PANTHER" id="PTHR22642:SF2">
    <property type="entry name" value="PROTEIN LONG AFTER FAR-RED 3"/>
    <property type="match status" value="1"/>
</dbReference>
<keyword evidence="2" id="KW-1185">Reference proteome</keyword>
<gene>
    <name evidence="1" type="ORF">DMP08_11285</name>
</gene>
<dbReference type="RefSeq" id="WP_123192983.1">
    <property type="nucleotide sequence ID" value="NZ_QICD01000034.1"/>
</dbReference>